<sequence length="243" mass="26743">MSPVRFWTALVLGLVSLAILISLGTWQVERLGWKQDLIAKIEDRANGPVLSFDEVSALFQDTGDVDYVPIRVRGRFDHTAERHFLSTYKGESGWNIFTPLILDDGSDAIFINRGFVPYPAKDPAKRAEGQIAGEVEVDGLARNPALEKPDLDFTPDNDLAENTFFWKNLLEMAQGVELPEGVKLAPFVVDAKASEVPGGYPTGGQTIITIPNNHLEYAITWYGIAAMLGGLLVFLVVQQRRGG</sequence>
<dbReference type="CDD" id="cd06662">
    <property type="entry name" value="SURF1"/>
    <property type="match status" value="1"/>
</dbReference>
<reference evidence="7 8" key="1">
    <citation type="submission" date="2019-08" db="EMBL/GenBank/DDBJ databases">
        <title>Aureimonas fodiniaquatilis sp. nov., isolated from a coal mine wastewater.</title>
        <authorList>
            <person name="Kim W."/>
        </authorList>
    </citation>
    <scope>NUCLEOTIDE SEQUENCE [LARGE SCALE GENOMIC DNA]</scope>
    <source>
        <strain evidence="7 8">CAU 1482</strain>
    </source>
</reference>
<evidence type="ECO:0000256" key="6">
    <source>
        <dbReference type="RuleBase" id="RU363076"/>
    </source>
</evidence>
<keyword evidence="6" id="KW-1003">Cell membrane</keyword>
<dbReference type="Pfam" id="PF02104">
    <property type="entry name" value="SURF1"/>
    <property type="match status" value="1"/>
</dbReference>
<dbReference type="AlphaFoldDB" id="A0A5B0E0Y7"/>
<organism evidence="7 8">
    <name type="scientific">Aureimonas fodinaquatilis</name>
    <dbReference type="NCBI Taxonomy" id="2565783"/>
    <lineage>
        <taxon>Bacteria</taxon>
        <taxon>Pseudomonadati</taxon>
        <taxon>Pseudomonadota</taxon>
        <taxon>Alphaproteobacteria</taxon>
        <taxon>Hyphomicrobiales</taxon>
        <taxon>Aurantimonadaceae</taxon>
        <taxon>Aureimonas</taxon>
    </lineage>
</organism>
<dbReference type="GO" id="GO:0005886">
    <property type="term" value="C:plasma membrane"/>
    <property type="evidence" value="ECO:0007669"/>
    <property type="project" value="UniProtKB-SubCell"/>
</dbReference>
<evidence type="ECO:0000256" key="3">
    <source>
        <dbReference type="ARBA" id="ARBA00022692"/>
    </source>
</evidence>
<proteinExistence type="inferred from homology"/>
<evidence type="ECO:0000256" key="1">
    <source>
        <dbReference type="ARBA" id="ARBA00004370"/>
    </source>
</evidence>
<dbReference type="Proteomes" id="UP000324738">
    <property type="component" value="Unassembled WGS sequence"/>
</dbReference>
<name>A0A5B0E0Y7_9HYPH</name>
<comment type="similarity">
    <text evidence="2 6">Belongs to the SURF1 family.</text>
</comment>
<evidence type="ECO:0000313" key="7">
    <source>
        <dbReference type="EMBL" id="KAA0972737.1"/>
    </source>
</evidence>
<feature type="transmembrane region" description="Helical" evidence="6">
    <location>
        <begin position="219"/>
        <end position="237"/>
    </location>
</feature>
<evidence type="ECO:0000256" key="4">
    <source>
        <dbReference type="ARBA" id="ARBA00022989"/>
    </source>
</evidence>
<gene>
    <name evidence="7" type="ORF">FPY71_05195</name>
</gene>
<comment type="caution">
    <text evidence="6">Lacks conserved residue(s) required for the propagation of feature annotation.</text>
</comment>
<accession>A0A5B0E0Y7</accession>
<protein>
    <recommendedName>
        <fullName evidence="6">SURF1-like protein</fullName>
    </recommendedName>
</protein>
<dbReference type="PROSITE" id="PS50895">
    <property type="entry name" value="SURF1"/>
    <property type="match status" value="1"/>
</dbReference>
<dbReference type="PANTHER" id="PTHR23427">
    <property type="entry name" value="SURFEIT LOCUS PROTEIN"/>
    <property type="match status" value="1"/>
</dbReference>
<dbReference type="InterPro" id="IPR002994">
    <property type="entry name" value="Surf1/Shy1"/>
</dbReference>
<keyword evidence="8" id="KW-1185">Reference proteome</keyword>
<keyword evidence="4 6" id="KW-1133">Transmembrane helix</keyword>
<dbReference type="OrthoDB" id="6079986at2"/>
<evidence type="ECO:0000256" key="2">
    <source>
        <dbReference type="ARBA" id="ARBA00007165"/>
    </source>
</evidence>
<keyword evidence="3 6" id="KW-0812">Transmembrane</keyword>
<comment type="caution">
    <text evidence="7">The sequence shown here is derived from an EMBL/GenBank/DDBJ whole genome shotgun (WGS) entry which is preliminary data.</text>
</comment>
<dbReference type="InterPro" id="IPR045214">
    <property type="entry name" value="Surf1/Surf4"/>
</dbReference>
<dbReference type="PANTHER" id="PTHR23427:SF2">
    <property type="entry name" value="SURFEIT LOCUS PROTEIN 1"/>
    <property type="match status" value="1"/>
</dbReference>
<keyword evidence="5 6" id="KW-0472">Membrane</keyword>
<dbReference type="EMBL" id="VTWH01000001">
    <property type="protein sequence ID" value="KAA0972737.1"/>
    <property type="molecule type" value="Genomic_DNA"/>
</dbReference>
<comment type="subcellular location">
    <subcellularLocation>
        <location evidence="6">Cell membrane</location>
        <topology evidence="6">Multi-pass membrane protein</topology>
    </subcellularLocation>
    <subcellularLocation>
        <location evidence="1">Membrane</location>
    </subcellularLocation>
</comment>
<evidence type="ECO:0000256" key="5">
    <source>
        <dbReference type="ARBA" id="ARBA00023136"/>
    </source>
</evidence>
<evidence type="ECO:0000313" key="8">
    <source>
        <dbReference type="Proteomes" id="UP000324738"/>
    </source>
</evidence>